<dbReference type="Proteomes" id="UP000343317">
    <property type="component" value="Unassembled WGS sequence"/>
</dbReference>
<proteinExistence type="predicted"/>
<protein>
    <submittedName>
        <fullName evidence="1">Uncharacterized protein</fullName>
    </submittedName>
</protein>
<dbReference type="AlphaFoldDB" id="A0A5E4VWW4"/>
<name>A0A5E4VWW4_9BURK</name>
<evidence type="ECO:0000313" key="1">
    <source>
        <dbReference type="EMBL" id="VVE16641.1"/>
    </source>
</evidence>
<evidence type="ECO:0000313" key="2">
    <source>
        <dbReference type="Proteomes" id="UP000343317"/>
    </source>
</evidence>
<dbReference type="RefSeq" id="WP_217427033.1">
    <property type="nucleotide sequence ID" value="NZ_CABPSM010000008.1"/>
</dbReference>
<sequence length="159" mass="18611">MKKHEEMLRLIRLYKETTGETEVEMHKVAKFANARGWPVPQPKDPMALLAREFTQAARQEFRKDAKTGRPYRANHALYEVHGTQQMVLWVDIDEATRPQMHKSLINRREQMIGDGLQLTLDSDHWNSIHPEEEPIQIPMDLTDDIEWRKNAPDDDKEAA</sequence>
<organism evidence="1 2">
    <name type="scientific">Pandoraea horticolens</name>
    <dbReference type="NCBI Taxonomy" id="2508298"/>
    <lineage>
        <taxon>Bacteria</taxon>
        <taxon>Pseudomonadati</taxon>
        <taxon>Pseudomonadota</taxon>
        <taxon>Betaproteobacteria</taxon>
        <taxon>Burkholderiales</taxon>
        <taxon>Burkholderiaceae</taxon>
        <taxon>Pandoraea</taxon>
    </lineage>
</organism>
<reference evidence="1 2" key="1">
    <citation type="submission" date="2019-08" db="EMBL/GenBank/DDBJ databases">
        <authorList>
            <person name="Peeters C."/>
        </authorList>
    </citation>
    <scope>NUCLEOTIDE SEQUENCE [LARGE SCALE GENOMIC DNA]</scope>
    <source>
        <strain evidence="1 2">LMG 31112</strain>
    </source>
</reference>
<accession>A0A5E4VWW4</accession>
<gene>
    <name evidence="1" type="ORF">PHO31112_02907</name>
</gene>
<dbReference type="EMBL" id="CABPSM010000008">
    <property type="protein sequence ID" value="VVE16641.1"/>
    <property type="molecule type" value="Genomic_DNA"/>
</dbReference>
<keyword evidence="2" id="KW-1185">Reference proteome</keyword>